<dbReference type="Proteomes" id="UP001153719">
    <property type="component" value="Chromosome"/>
</dbReference>
<name>A0A9W4CYS6_9CYAN</name>
<reference evidence="1" key="1">
    <citation type="submission" date="2020-09" db="EMBL/GenBank/DDBJ databases">
        <authorList>
            <person name="Blom J."/>
        </authorList>
    </citation>
    <scope>NUCLEOTIDE SEQUENCE</scope>
    <source>
        <strain evidence="1">No.713</strain>
    </source>
</reference>
<sequence length="111" mass="12683">MNHPRPKLNPLSSINIMNTIELRKQIEQNLLQISPKNLKTIAKFVEFIKQQENSQNIHPLLSETIAYKPASGQSVLRHAGQWVGDDLEDCLNFVNQTRGKVLANKHINPFE</sequence>
<protein>
    <recommendedName>
        <fullName evidence="3">DUF2281 domain-containing protein</fullName>
    </recommendedName>
</protein>
<gene>
    <name evidence="1" type="ORF">NO713_05331</name>
</gene>
<organism evidence="1 2">
    <name type="scientific">Planktothrix pseudagardhii</name>
    <dbReference type="NCBI Taxonomy" id="132604"/>
    <lineage>
        <taxon>Bacteria</taxon>
        <taxon>Bacillati</taxon>
        <taxon>Cyanobacteriota</taxon>
        <taxon>Cyanophyceae</taxon>
        <taxon>Oscillatoriophycideae</taxon>
        <taxon>Oscillatoriales</taxon>
        <taxon>Microcoleaceae</taxon>
        <taxon>Planktothrix</taxon>
    </lineage>
</organism>
<dbReference type="AlphaFoldDB" id="A0A9W4CYS6"/>
<dbReference type="EMBL" id="LR882967">
    <property type="protein sequence ID" value="CAD5984915.1"/>
    <property type="molecule type" value="Genomic_DNA"/>
</dbReference>
<dbReference type="KEGG" id="ppsu:NO713_05331"/>
<accession>A0A9W4CYS6</accession>
<evidence type="ECO:0000313" key="2">
    <source>
        <dbReference type="Proteomes" id="UP001153719"/>
    </source>
</evidence>
<proteinExistence type="predicted"/>
<evidence type="ECO:0008006" key="3">
    <source>
        <dbReference type="Google" id="ProtNLM"/>
    </source>
</evidence>
<keyword evidence="2" id="KW-1185">Reference proteome</keyword>
<evidence type="ECO:0000313" key="1">
    <source>
        <dbReference type="EMBL" id="CAD5984915.1"/>
    </source>
</evidence>